<gene>
    <name evidence="8" type="ORF">IV203_010444</name>
</gene>
<keyword evidence="4 6" id="KW-1133">Transmembrane helix</keyword>
<proteinExistence type="inferred from homology"/>
<dbReference type="PANTHER" id="PTHR12385">
    <property type="entry name" value="CHOLINE TRANSPORTER-LIKE (SLC FAMILY 44)"/>
    <property type="match status" value="1"/>
</dbReference>
<feature type="transmembrane region" description="Helical" evidence="6">
    <location>
        <begin position="113"/>
        <end position="135"/>
    </location>
</feature>
<evidence type="ECO:0000256" key="5">
    <source>
        <dbReference type="ARBA" id="ARBA00023136"/>
    </source>
</evidence>
<feature type="transmembrane region" description="Helical" evidence="6">
    <location>
        <begin position="72"/>
        <end position="93"/>
    </location>
</feature>
<feature type="transmembrane region" description="Helical" evidence="6">
    <location>
        <begin position="147"/>
        <end position="167"/>
    </location>
</feature>
<comment type="function">
    <text evidence="6">Choline transporter.</text>
</comment>
<dbReference type="EMBL" id="JAGRRH010000018">
    <property type="protein sequence ID" value="KAG7351084.1"/>
    <property type="molecule type" value="Genomic_DNA"/>
</dbReference>
<feature type="transmembrane region" description="Helical" evidence="6">
    <location>
        <begin position="314"/>
        <end position="337"/>
    </location>
</feature>
<evidence type="ECO:0000256" key="1">
    <source>
        <dbReference type="ARBA" id="ARBA00004141"/>
    </source>
</evidence>
<evidence type="ECO:0000313" key="9">
    <source>
        <dbReference type="Proteomes" id="UP000693970"/>
    </source>
</evidence>
<feature type="transmembrane region" description="Helical" evidence="6">
    <location>
        <begin position="408"/>
        <end position="430"/>
    </location>
</feature>
<sequence>MQPSIENEISERLLGPESVEDHTLPSITISDQDPFGPGNAAVDDFTADPRQTVGGGPLRAEAQQPEYRDAPFAIAFVLHILVVLFLAFGWGVSALRHDDEEVNNGVVTDEDSVSLSGLLWLCFFTSLGSIAISAVSLKVMTHHAETLIQSSLIASCCMMGFLVVAFLMDGLTIMGVLWLVMLLMTVLYAYYVWGRIPAAAANLRTALSAIQTNGGVCMLAYGIAFLANIWVLVWCLAFVGVSFKESSCVNGVCQSHLNALSVILLILSYHWTSQVIKNVLHVTVSGVVGTWWFAPQDCSSVWSPAIMDSFSRATTYSFGSICMGSLLVAVIQTLETIARNARRSRDGNGLLLCILECILHLLSRVAKYFNKWAYVYVGLYGYDYLTAGKKVLELFEARGWTTIINDNLIHRCLVLVAVVIGAITGFVGMLLAKATGWATAAVGENSDGTVFFLCFIVGVSMAIILMGVVLSAVDTIIVSFAEAPSEFETNHPALYQNMVEKWRIAYPDEF</sequence>
<protein>
    <recommendedName>
        <fullName evidence="6">Choline transporter-like protein</fullName>
    </recommendedName>
</protein>
<dbReference type="PANTHER" id="PTHR12385:SF4">
    <property type="entry name" value="PROTEIN PNS1"/>
    <property type="match status" value="1"/>
</dbReference>
<feature type="transmembrane region" description="Helical" evidence="6">
    <location>
        <begin position="214"/>
        <end position="243"/>
    </location>
</feature>
<organism evidence="8 9">
    <name type="scientific">Nitzschia inconspicua</name>
    <dbReference type="NCBI Taxonomy" id="303405"/>
    <lineage>
        <taxon>Eukaryota</taxon>
        <taxon>Sar</taxon>
        <taxon>Stramenopiles</taxon>
        <taxon>Ochrophyta</taxon>
        <taxon>Bacillariophyta</taxon>
        <taxon>Bacillariophyceae</taxon>
        <taxon>Bacillariophycidae</taxon>
        <taxon>Bacillariales</taxon>
        <taxon>Bacillariaceae</taxon>
        <taxon>Nitzschia</taxon>
    </lineage>
</organism>
<evidence type="ECO:0000256" key="3">
    <source>
        <dbReference type="ARBA" id="ARBA00022692"/>
    </source>
</evidence>
<feature type="transmembrane region" description="Helical" evidence="6">
    <location>
        <begin position="255"/>
        <end position="271"/>
    </location>
</feature>
<comment type="caution">
    <text evidence="8">The sequence shown here is derived from an EMBL/GenBank/DDBJ whole genome shotgun (WGS) entry which is preliminary data.</text>
</comment>
<evidence type="ECO:0000256" key="4">
    <source>
        <dbReference type="ARBA" id="ARBA00022989"/>
    </source>
</evidence>
<feature type="transmembrane region" description="Helical" evidence="6">
    <location>
        <begin position="173"/>
        <end position="193"/>
    </location>
</feature>
<keyword evidence="9" id="KW-1185">Reference proteome</keyword>
<evidence type="ECO:0000313" key="8">
    <source>
        <dbReference type="EMBL" id="KAG7351084.1"/>
    </source>
</evidence>
<comment type="similarity">
    <text evidence="2 6">Belongs to the CTL (choline transporter-like) family.</text>
</comment>
<evidence type="ECO:0000256" key="6">
    <source>
        <dbReference type="RuleBase" id="RU368066"/>
    </source>
</evidence>
<feature type="transmembrane region" description="Helical" evidence="6">
    <location>
        <begin position="278"/>
        <end position="294"/>
    </location>
</feature>
<keyword evidence="3 6" id="KW-0812">Transmembrane</keyword>
<evidence type="ECO:0000256" key="7">
    <source>
        <dbReference type="SAM" id="MobiDB-lite"/>
    </source>
</evidence>
<dbReference type="AlphaFoldDB" id="A0A9K3KXA9"/>
<dbReference type="Proteomes" id="UP000693970">
    <property type="component" value="Unassembled WGS sequence"/>
</dbReference>
<reference evidence="8" key="2">
    <citation type="submission" date="2021-04" db="EMBL/GenBank/DDBJ databases">
        <authorList>
            <person name="Podell S."/>
        </authorList>
    </citation>
    <scope>NUCLEOTIDE SEQUENCE</scope>
    <source>
        <strain evidence="8">Hildebrandi</strain>
    </source>
</reference>
<dbReference type="Pfam" id="PF04515">
    <property type="entry name" value="Choline_transpo"/>
    <property type="match status" value="1"/>
</dbReference>
<dbReference type="OrthoDB" id="44736at2759"/>
<dbReference type="InterPro" id="IPR007603">
    <property type="entry name" value="Choline_transptr-like"/>
</dbReference>
<keyword evidence="5 6" id="KW-0472">Membrane</keyword>
<evidence type="ECO:0000256" key="2">
    <source>
        <dbReference type="ARBA" id="ARBA00007168"/>
    </source>
</evidence>
<dbReference type="GO" id="GO:0022857">
    <property type="term" value="F:transmembrane transporter activity"/>
    <property type="evidence" value="ECO:0007669"/>
    <property type="project" value="UniProtKB-UniRule"/>
</dbReference>
<dbReference type="GO" id="GO:0005886">
    <property type="term" value="C:plasma membrane"/>
    <property type="evidence" value="ECO:0007669"/>
    <property type="project" value="UniProtKB-SubCell"/>
</dbReference>
<feature type="transmembrane region" description="Helical" evidence="6">
    <location>
        <begin position="450"/>
        <end position="473"/>
    </location>
</feature>
<comment type="subcellular location">
    <subcellularLocation>
        <location evidence="6">Cell membrane</location>
        <topology evidence="6">Multi-pass membrane protein</topology>
    </subcellularLocation>
    <subcellularLocation>
        <location evidence="1">Membrane</location>
        <topology evidence="1">Multi-pass membrane protein</topology>
    </subcellularLocation>
</comment>
<name>A0A9K3KXA9_9STRA</name>
<reference evidence="8" key="1">
    <citation type="journal article" date="2021" name="Sci. Rep.">
        <title>Diploid genomic architecture of Nitzschia inconspicua, an elite biomass production diatom.</title>
        <authorList>
            <person name="Oliver A."/>
            <person name="Podell S."/>
            <person name="Pinowska A."/>
            <person name="Traller J.C."/>
            <person name="Smith S.R."/>
            <person name="McClure R."/>
            <person name="Beliaev A."/>
            <person name="Bohutskyi P."/>
            <person name="Hill E.A."/>
            <person name="Rabines A."/>
            <person name="Zheng H."/>
            <person name="Allen L.Z."/>
            <person name="Kuo A."/>
            <person name="Grigoriev I.V."/>
            <person name="Allen A.E."/>
            <person name="Hazlebeck D."/>
            <person name="Allen E.E."/>
        </authorList>
    </citation>
    <scope>NUCLEOTIDE SEQUENCE</scope>
    <source>
        <strain evidence="8">Hildebrandi</strain>
    </source>
</reference>
<accession>A0A9K3KXA9</accession>
<feature type="region of interest" description="Disordered" evidence="7">
    <location>
        <begin position="26"/>
        <end position="60"/>
    </location>
</feature>